<keyword evidence="3" id="KW-1185">Reference proteome</keyword>
<dbReference type="EMBL" id="CP071462">
    <property type="protein sequence ID" value="QSW98056.1"/>
    <property type="molecule type" value="Genomic_DNA"/>
</dbReference>
<name>A0A8A2VAF0_9EURY</name>
<reference evidence="2 3" key="1">
    <citation type="submission" date="2021-03" db="EMBL/GenBank/DDBJ databases">
        <title>Haloterrigena longa sp. nov. and Haloterrigena limicola sp. nov., extremely halophilic archaea isolated from a salt lake.</title>
        <authorList>
            <person name="Henglin C."/>
        </authorList>
    </citation>
    <scope>NUCLEOTIDE SEQUENCE [LARGE SCALE GENOMIC DNA]</scope>
    <source>
        <strain evidence="2 3">KZCA68</strain>
    </source>
</reference>
<sequence>MPRPFSAPSGSLLAGSVALVAVGIAVNTGLESPLRLLPSLLLTTLGIAGVANGARDYGVERLRLTTKRWWAGAVVAFIPYALVAAPASDSAAAVGDVFVGTTIPLVLEATAGAVVCCAVATTVLYGFASYGIHPGRPSPEERVLSDGGEE</sequence>
<dbReference type="AlphaFoldDB" id="A0A8A2VAF0"/>
<proteinExistence type="predicted"/>
<feature type="transmembrane region" description="Helical" evidence="1">
    <location>
        <begin position="36"/>
        <end position="57"/>
    </location>
</feature>
<organism evidence="2 3">
    <name type="scientific">Haloterrigena alkaliphila</name>
    <dbReference type="NCBI Taxonomy" id="2816475"/>
    <lineage>
        <taxon>Archaea</taxon>
        <taxon>Methanobacteriati</taxon>
        <taxon>Methanobacteriota</taxon>
        <taxon>Stenosarchaea group</taxon>
        <taxon>Halobacteria</taxon>
        <taxon>Halobacteriales</taxon>
        <taxon>Natrialbaceae</taxon>
        <taxon>Haloterrigena</taxon>
    </lineage>
</organism>
<dbReference type="RefSeq" id="WP_207287674.1">
    <property type="nucleotide sequence ID" value="NZ_CP071462.1"/>
</dbReference>
<dbReference type="GeneID" id="63187959"/>
<keyword evidence="1" id="KW-1133">Transmembrane helix</keyword>
<protein>
    <submittedName>
        <fullName evidence="2">DUF1467 domain-containing protein</fullName>
    </submittedName>
</protein>
<feature type="transmembrane region" description="Helical" evidence="1">
    <location>
        <begin position="69"/>
        <end position="87"/>
    </location>
</feature>
<dbReference type="KEGG" id="hakz:J0X25_11600"/>
<dbReference type="Proteomes" id="UP000663203">
    <property type="component" value="Chromosome"/>
</dbReference>
<gene>
    <name evidence="2" type="ORF">J0X25_11600</name>
</gene>
<evidence type="ECO:0000313" key="3">
    <source>
        <dbReference type="Proteomes" id="UP000663203"/>
    </source>
</evidence>
<accession>A0A8A2VAF0</accession>
<feature type="transmembrane region" description="Helical" evidence="1">
    <location>
        <begin position="107"/>
        <end position="128"/>
    </location>
</feature>
<feature type="transmembrane region" description="Helical" evidence="1">
    <location>
        <begin position="12"/>
        <end position="30"/>
    </location>
</feature>
<evidence type="ECO:0000256" key="1">
    <source>
        <dbReference type="SAM" id="Phobius"/>
    </source>
</evidence>
<keyword evidence="1" id="KW-0812">Transmembrane</keyword>
<keyword evidence="1" id="KW-0472">Membrane</keyword>
<evidence type="ECO:0000313" key="2">
    <source>
        <dbReference type="EMBL" id="QSW98056.1"/>
    </source>
</evidence>